<dbReference type="FunFam" id="3.10.290.10:FF:000003">
    <property type="entry name" value="Pseudouridine synthase"/>
    <property type="match status" value="1"/>
</dbReference>
<dbReference type="InterPro" id="IPR013575">
    <property type="entry name" value="IF2_assoc_dom_bac"/>
</dbReference>
<dbReference type="GO" id="GO:0051301">
    <property type="term" value="P:cell division"/>
    <property type="evidence" value="ECO:0007669"/>
    <property type="project" value="UniProtKB-KW"/>
</dbReference>
<keyword evidence="12 21" id="KW-0694">RNA-binding</keyword>
<dbReference type="InterPro" id="IPR018496">
    <property type="entry name" value="PsdUridine_synth_RsuA/RluB_CS"/>
</dbReference>
<dbReference type="GO" id="GO:0006353">
    <property type="term" value="P:DNA-templated transcription termination"/>
    <property type="evidence" value="ECO:0007669"/>
    <property type="project" value="UniProtKB-KW"/>
</dbReference>
<evidence type="ECO:0000259" key="23">
    <source>
        <dbReference type="PROSITE" id="PS50126"/>
    </source>
</evidence>
<dbReference type="Gene3D" id="1.10.10.10">
    <property type="entry name" value="Winged helix-like DNA-binding domain superfamily/Winged helix DNA-binding domain"/>
    <property type="match status" value="2"/>
</dbReference>
<dbReference type="InterPro" id="IPR036388">
    <property type="entry name" value="WH-like_DNA-bd_sf"/>
</dbReference>
<keyword evidence="18" id="KW-0131">Cell cycle</keyword>
<dbReference type="InterPro" id="IPR036925">
    <property type="entry name" value="TIF_IF2_dom3_sf"/>
</dbReference>
<dbReference type="GO" id="GO:0001522">
    <property type="term" value="P:pseudouridine synthesis"/>
    <property type="evidence" value="ECO:0007669"/>
    <property type="project" value="InterPro"/>
</dbReference>
<dbReference type="InterPro" id="IPR006847">
    <property type="entry name" value="IF2_N"/>
</dbReference>
<evidence type="ECO:0000256" key="16">
    <source>
        <dbReference type="ARBA" id="ARBA00023163"/>
    </source>
</evidence>
<dbReference type="SUPFAM" id="SSF52156">
    <property type="entry name" value="Initiation factor IF2/eIF5b, domain 3"/>
    <property type="match status" value="1"/>
</dbReference>
<dbReference type="PROSITE" id="PS01176">
    <property type="entry name" value="IF2"/>
    <property type="match status" value="1"/>
</dbReference>
<keyword evidence="6" id="KW-0690">Ribosome biogenesis</keyword>
<dbReference type="Pfam" id="PF26594">
    <property type="entry name" value="KH_NusA_2nd"/>
    <property type="match status" value="1"/>
</dbReference>
<dbReference type="InterPro" id="IPR036847">
    <property type="entry name" value="RimP_C_sf"/>
</dbReference>
<dbReference type="GO" id="GO:0003743">
    <property type="term" value="F:translation initiation factor activity"/>
    <property type="evidence" value="ECO:0007669"/>
    <property type="project" value="UniProtKB-KW"/>
</dbReference>
<dbReference type="InterPro" id="IPR010214">
    <property type="entry name" value="Tscrpt_termin_fac_NusA_C_rpt"/>
</dbReference>
<dbReference type="HAMAP" id="MF_01077">
    <property type="entry name" value="RimP"/>
    <property type="match status" value="1"/>
</dbReference>
<dbReference type="PROSITE" id="PS50889">
    <property type="entry name" value="S4"/>
    <property type="match status" value="1"/>
</dbReference>
<dbReference type="SUPFAM" id="SSF75420">
    <property type="entry name" value="YhbC-like, N-terminal domain"/>
    <property type="match status" value="1"/>
</dbReference>
<keyword evidence="13" id="KW-0648">Protein biosynthesis</keyword>
<protein>
    <recommendedName>
        <fullName evidence="20">Translation initiation factor IF-2, chloroplastic</fullName>
    </recommendedName>
</protein>
<feature type="compositionally biased region" description="Low complexity" evidence="22">
    <location>
        <begin position="1883"/>
        <end position="1903"/>
    </location>
</feature>
<dbReference type="SMART" id="SM00363">
    <property type="entry name" value="S4"/>
    <property type="match status" value="1"/>
</dbReference>
<keyword evidence="17" id="KW-0413">Isomerase</keyword>
<dbReference type="InterPro" id="IPR003029">
    <property type="entry name" value="S1_domain"/>
</dbReference>
<dbReference type="InterPro" id="IPR036390">
    <property type="entry name" value="WH_DNA-bd_sf"/>
</dbReference>
<keyword evidence="16" id="KW-0804">Transcription</keyword>
<dbReference type="Gene3D" id="3.30.70.580">
    <property type="entry name" value="Pseudouridine synthase I, catalytic domain, N-terminal subdomain"/>
    <property type="match status" value="1"/>
</dbReference>
<dbReference type="Pfam" id="PF11987">
    <property type="entry name" value="IF-2"/>
    <property type="match status" value="1"/>
</dbReference>
<dbReference type="CDD" id="cd22529">
    <property type="entry name" value="KH-II_NusA_rpt2"/>
    <property type="match status" value="1"/>
</dbReference>
<dbReference type="Pfam" id="PF02033">
    <property type="entry name" value="RBFA"/>
    <property type="match status" value="1"/>
</dbReference>
<feature type="compositionally biased region" description="Low complexity" evidence="22">
    <location>
        <begin position="319"/>
        <end position="359"/>
    </location>
</feature>
<dbReference type="InterPro" id="IPR000795">
    <property type="entry name" value="T_Tr_GTP-bd_dom"/>
</dbReference>
<dbReference type="CDD" id="cd03692">
    <property type="entry name" value="mtIF2_IVc"/>
    <property type="match status" value="1"/>
</dbReference>
<evidence type="ECO:0000256" key="9">
    <source>
        <dbReference type="ARBA" id="ARBA00022741"/>
    </source>
</evidence>
<organism evidence="25">
    <name type="scientific">Tanacetum cinerariifolium</name>
    <name type="common">Dalmatian daisy</name>
    <name type="synonym">Chrysanthemum cinerariifolium</name>
    <dbReference type="NCBI Taxonomy" id="118510"/>
    <lineage>
        <taxon>Eukaryota</taxon>
        <taxon>Viridiplantae</taxon>
        <taxon>Streptophyta</taxon>
        <taxon>Embryophyta</taxon>
        <taxon>Tracheophyta</taxon>
        <taxon>Spermatophyta</taxon>
        <taxon>Magnoliopsida</taxon>
        <taxon>eudicotyledons</taxon>
        <taxon>Gunneridae</taxon>
        <taxon>Pentapetalae</taxon>
        <taxon>asterids</taxon>
        <taxon>campanulids</taxon>
        <taxon>Asterales</taxon>
        <taxon>Asteraceae</taxon>
        <taxon>Asteroideae</taxon>
        <taxon>Anthemideae</taxon>
        <taxon>Anthemidinae</taxon>
        <taxon>Tanacetum</taxon>
    </lineage>
</organism>
<dbReference type="GO" id="GO:0006364">
    <property type="term" value="P:rRNA processing"/>
    <property type="evidence" value="ECO:0007669"/>
    <property type="project" value="InterPro"/>
</dbReference>
<dbReference type="SUPFAM" id="SSF69705">
    <property type="entry name" value="Transcription factor NusA, N-terminal domain"/>
    <property type="match status" value="1"/>
</dbReference>
<feature type="compositionally biased region" description="Low complexity" evidence="22">
    <location>
        <begin position="274"/>
        <end position="285"/>
    </location>
</feature>
<dbReference type="InterPro" id="IPR002942">
    <property type="entry name" value="S4_RNA-bd"/>
</dbReference>
<evidence type="ECO:0000256" key="22">
    <source>
        <dbReference type="SAM" id="MobiDB-lite"/>
    </source>
</evidence>
<dbReference type="CDD" id="cd00165">
    <property type="entry name" value="S4"/>
    <property type="match status" value="1"/>
</dbReference>
<feature type="compositionally biased region" description="Low complexity" evidence="22">
    <location>
        <begin position="294"/>
        <end position="311"/>
    </location>
</feature>
<dbReference type="Gene3D" id="2.40.50.140">
    <property type="entry name" value="Nucleic acid-binding proteins"/>
    <property type="match status" value="1"/>
</dbReference>
<feature type="compositionally biased region" description="Low complexity" evidence="22">
    <location>
        <begin position="430"/>
        <end position="453"/>
    </location>
</feature>
<dbReference type="SUPFAM" id="SSF74942">
    <property type="entry name" value="YhbC-like, C-terminal domain"/>
    <property type="match status" value="1"/>
</dbReference>
<feature type="compositionally biased region" description="Basic and acidic residues" evidence="22">
    <location>
        <begin position="2690"/>
        <end position="2707"/>
    </location>
</feature>
<dbReference type="PROSITE" id="PS51722">
    <property type="entry name" value="G_TR_2"/>
    <property type="match status" value="1"/>
</dbReference>
<feature type="compositionally biased region" description="Low complexity" evidence="22">
    <location>
        <begin position="953"/>
        <end position="962"/>
    </location>
</feature>
<dbReference type="SUPFAM" id="SSF54814">
    <property type="entry name" value="Prokaryotic type KH domain (KH-domain type II)"/>
    <property type="match status" value="2"/>
</dbReference>
<dbReference type="InterPro" id="IPR009019">
    <property type="entry name" value="KH_sf_prok-type"/>
</dbReference>
<dbReference type="FunFam" id="3.30.300.20:FF:000002">
    <property type="entry name" value="Transcription termination/antitermination protein NusA"/>
    <property type="match status" value="1"/>
</dbReference>
<dbReference type="InterPro" id="IPR035956">
    <property type="entry name" value="RimP_N_sf"/>
</dbReference>
<feature type="compositionally biased region" description="Low complexity" evidence="22">
    <location>
        <begin position="384"/>
        <end position="395"/>
    </location>
</feature>
<dbReference type="CDD" id="cd03702">
    <property type="entry name" value="IF2_mtIF2_II"/>
    <property type="match status" value="1"/>
</dbReference>
<dbReference type="InterPro" id="IPR004087">
    <property type="entry name" value="KH_dom"/>
</dbReference>
<dbReference type="NCBIfam" id="NF000929">
    <property type="entry name" value="PRK00092.2-1"/>
    <property type="match status" value="1"/>
</dbReference>
<dbReference type="Pfam" id="PF00849">
    <property type="entry name" value="PseudoU_synth_2"/>
    <property type="match status" value="1"/>
</dbReference>
<dbReference type="GO" id="GO:0003700">
    <property type="term" value="F:DNA-binding transcription factor activity"/>
    <property type="evidence" value="ECO:0007669"/>
    <property type="project" value="InterPro"/>
</dbReference>
<dbReference type="GO" id="GO:0051304">
    <property type="term" value="P:chromosome separation"/>
    <property type="evidence" value="ECO:0007669"/>
    <property type="project" value="InterPro"/>
</dbReference>
<feature type="compositionally biased region" description="Gly residues" evidence="22">
    <location>
        <begin position="943"/>
        <end position="952"/>
    </location>
</feature>
<dbReference type="NCBIfam" id="TIGR01954">
    <property type="entry name" value="nusA_Cterm_rpt"/>
    <property type="match status" value="1"/>
</dbReference>
<dbReference type="Pfam" id="PF01479">
    <property type="entry name" value="S4"/>
    <property type="match status" value="1"/>
</dbReference>
<dbReference type="FunFam" id="3.40.50.300:FF:000019">
    <property type="entry name" value="Translation initiation factor IF-2"/>
    <property type="match status" value="1"/>
</dbReference>
<dbReference type="GO" id="GO:0031564">
    <property type="term" value="P:transcription antitermination"/>
    <property type="evidence" value="ECO:0007669"/>
    <property type="project" value="UniProtKB-KW"/>
</dbReference>
<evidence type="ECO:0000256" key="5">
    <source>
        <dbReference type="ARBA" id="ARBA00022490"/>
    </source>
</evidence>
<dbReference type="GO" id="GO:0005525">
    <property type="term" value="F:GTP binding"/>
    <property type="evidence" value="ECO:0007669"/>
    <property type="project" value="UniProtKB-KW"/>
</dbReference>
<dbReference type="FunFam" id="3.40.50.10050:FF:000001">
    <property type="entry name" value="Translation initiation factor IF-2"/>
    <property type="match status" value="1"/>
</dbReference>
<dbReference type="SUPFAM" id="SSF47794">
    <property type="entry name" value="Rad51 N-terminal domain-like"/>
    <property type="match status" value="2"/>
</dbReference>
<dbReference type="Gene3D" id="1.10.150.20">
    <property type="entry name" value="5' to 3' exonuclease, C-terminal subdomain"/>
    <property type="match status" value="2"/>
</dbReference>
<dbReference type="InterPro" id="IPR023799">
    <property type="entry name" value="RbfA_dom_sf"/>
</dbReference>
<feature type="region of interest" description="Disordered" evidence="22">
    <location>
        <begin position="430"/>
        <end position="530"/>
    </location>
</feature>
<dbReference type="Pfam" id="PF00575">
    <property type="entry name" value="S1"/>
    <property type="match status" value="1"/>
</dbReference>
<dbReference type="InterPro" id="IPR023115">
    <property type="entry name" value="TIF_IF2_dom3"/>
</dbReference>
<evidence type="ECO:0000256" key="20">
    <source>
        <dbReference type="ARBA" id="ARBA00044105"/>
    </source>
</evidence>
<evidence type="ECO:0000256" key="11">
    <source>
        <dbReference type="ARBA" id="ARBA00022829"/>
    </source>
</evidence>
<dbReference type="CDD" id="cd01887">
    <property type="entry name" value="IF2_eIF5B"/>
    <property type="match status" value="1"/>
</dbReference>
<dbReference type="CDD" id="cd02556">
    <property type="entry name" value="PseudoU_synth_RluB"/>
    <property type="match status" value="1"/>
</dbReference>
<feature type="region of interest" description="Disordered" evidence="22">
    <location>
        <begin position="1868"/>
        <end position="1982"/>
    </location>
</feature>
<sequence>MDNAEAIKVLETALLCAREPLTIHSLKKLFVEDEQADDTGLGGDQIRLLLEQLRQEWDGRGLEVVSLASGWRFQSRPEMKHYLDRLNPEKPPRYSRATLETLAIIAYRQPVTRGDIEEIRGVAVNSQTIKMLEDRGWVDVVGHRDVVGRPSLLGTTRQFLDDLGLNALSQLPPLQQISDPQGNGADMAALEAALQQNFEKAAHSNPVAQPDEGTEVPVAIAAATSPDSGPEVNQDHVNQTVGATVSDVAEAAVAKPKRRTKAQIAADAAVTTEAGADAPAAAPVAKPKRKTKAEAGADVPAAADAVAAAPVKKPRAKPAVKAAAEPVQPASPAVPPAAAGDAPAADVPSAAAPAAARPARAPRAKKTVAAEGVSAAAPAAEAGAAAADAAPAEAGQRVDRGQRPRGPRQMREERAVRQALMPKIEPAAEVDAAAAAGAEPGAEAEAGAPAQPGRQPNERGQRGAKPGQAQAQGRNGKNGKNKNGKPRQNGDKPNDADAAFSFVTSDAFDSEDGGRGRQPQKAARRDLTADDDAPKLHKVLAEAGLGSRRDMEDLIVAGRVSVNGEPAHIGQRILPTDAVRINGKLIQRRVSKKPPRVLVYHKPAGEIVSTDDPEGRPSVFSRLPTMKAGKWLAVGRLDFNTEGLLLFTTSGDLANRLMHPRYGIDREYAVRTLGVLEEGMRQKLLAGVELEDGLAQFSKIADGGGEGINKWYRVIIGEGRNREVRRMFEAIGLTVSRLIRTRYGAMTLPSSLKRGRWEELEENQVRDMLAVYGVEKKGAGDGAAAAAPAAARTGAGKGPQAKPAQNKGPEKRPQRGRAEYDDRDDDDEDDIDEPNFNRADVSNDNALPFAKQPRGQGRGQGGYAGQGRPNGGGGGRGAPGGQGGGGQGGQGGQGRSGGGNGRAGGAQGSGRPGGRPQGIGAYAGGRPLGDAAPARASGPRPQGQGGQGGQGRGQQAKPAGKGPRQPDPLQTTFGFGSAGAPRRGQQQPRLNLENFLQLPQLIETTVTGLGYELVDVERAERGVLRVFIDFTAADAEEKGPITVEDCATVSHQLSHVLTVENVSYERLEISSPGLDRPVRKLEDFVRFAGCEAIVKLRTAMPGTNNRKSFQGILQEPQGENLSLEFESNDGPALLEFTLADMDKARLVPQNVDKDVVFGALEFALAQATKKRYEGEVDIRVSIDRESGEFESFRRWHVVPDEAGLQLPDQEILHFEAKEQIADIEVDDHIEEPIESVEFGRRFAQDTKQVVLQRVRDAEREQILADFLERGDSLVTGTIKRMERGDAIVESGKIEARLPRDQMIPKENLRIGDRVRAYILRVDRNMRGPQVILSRTAPEFISKLFELEVPEIEQGMLEIKSAARDAGVRAKIAVYTADKRIDPIGTCVGMRGSRVQAVTGELGGERVDIVLWSEDPAQFVIGALAPANVSSIMVDEEKHAMDVVVDEENLAIAIGRSGQNVRLASDLTGWKINIMTAEESADKAAQETAAVRALFMEKLDVDQEVADILVEEGFASLEEIAYVPISEMLEIDSFDEDTVNELRTRARDALVTEAIASEEGLEGMEEALVGLEGMDRITAGKLGLAGIKTVEAFAGLAYDEFGAILAFSSDRARALISNEFEDVTDDEMKLLRSAGVEKSSTSDPLSKDDKDKLLDHLRRTHGAAADVEKKKITLTRKETTEIKQADANGKARTIQVAVKKTRTFVQRDEPVTTTPAAPAAPVIDPAEVARREEDMRKQAELIARQEADLREKQERLAKLDAEKEAQAKATAAAEAQAKKEADAEAKRDAEQAAAKAAASAINAANANASAADATANAAAEAQKKAAAEEAKKKLDAAAKEAAEKAAATERARKAVADEVAQIKAMMNAPRRAIKAPEPAPAPVKPKVAEGTLHKPATTAATAAKPGDKPADKKPGDKKSIKSANVASTWSDDKKRGAPGGGKGRGAPSGPSSGRDSWRGGKGGRRHSQSDDRETNFQAPTEAVIKDVHVPETITVAELAHKMSVKASEVIKQLMKLGQMCTINQVLDQETAMIVVEEMGHKAHAAEEDDPEAILADQGEHAHFETKPRAPVVTVMGHVDHGKTSLLDYIRRAKVASGEAGGITQHIGAYHVDTPRGMITFLDTPGHEAFTAMRARGAKATDIVILVVAADDGVMPQTKEAIAHAKAAGVPLVVAINKIDKPGGNVDRVTQELVAESVVPEEYGGDSPFVPVSAKTGEGIDNLLEQVLLQAEVLELKAPIDAPARGLVVEGRLDKGKGPVATVLVQSGTLRRGDVILAGSSFGRVRAMLDENGKPITEAGPSIPVEIQGLTEVPQAGEEVMVMADERKAREIGLFRQGKFRDVKLAKQQAAKLENMFDQMAEGEVKNLPVIIKTDVQGSQEALVGSLQKLSTSEVRVQVVHAAVGGITESDVNLAVASKAVIIGFNARADAQARKLAESNGVDIRYYNIIYDAIDEIRAALSGMLAPEKRETVIGQVEIRQVILVSKVGAVAGCLVTDGVVKRSSSVRLLRNNIVVWTGEIDSLKRFKDDAKEVRAGLECGLSLKNYNDIQRGLRVADQIQKDLSELIVFELKDPRVGMITLAEVQITPDYAHAKIYFTMLKDDPETVKNTLDGLRAASGYLRNMLGKRLHIHTLPQLHFVHDTSAARGMAMSALIDQANATRSLDDGVDEDHGYGRYRRRSGRHPRGQRHAGPDSRRAGPVPRSDRASAAHVFGVETRWQAAVRIRARRHHARTRSAQRHHPQTGTGVVRGADADLVGDLQQGHLHPRAGPGHRRSLGLRRAPERLAPHPGGAFEHGKHDHARRPDRPSRAIKLAGAGRCAAGQFPGRAAKCRPGQALPERPAPGVGQGRHRGAQRAGQGKGLPRRQAAGHRHPG</sequence>
<feature type="compositionally biased region" description="Gly residues" evidence="22">
    <location>
        <begin position="856"/>
        <end position="927"/>
    </location>
</feature>
<feature type="region of interest" description="Disordered" evidence="22">
    <location>
        <begin position="2824"/>
        <end position="2874"/>
    </location>
</feature>
<feature type="region of interest" description="Disordered" evidence="22">
    <location>
        <begin position="1818"/>
        <end position="1853"/>
    </location>
</feature>
<dbReference type="InterPro" id="IPR000748">
    <property type="entry name" value="PsdUridine_synth_RsuA/RluB/E/F"/>
</dbReference>
<dbReference type="Gene3D" id="2.40.30.10">
    <property type="entry name" value="Translation factors"/>
    <property type="match status" value="2"/>
</dbReference>
<dbReference type="InterPro" id="IPR036555">
    <property type="entry name" value="NusA_N_sf"/>
</dbReference>
<dbReference type="Gene3D" id="3.30.70.1560">
    <property type="entry name" value="Alpha-L RNA-binding motif"/>
    <property type="match status" value="1"/>
</dbReference>
<dbReference type="InterPro" id="IPR028989">
    <property type="entry name" value="RimP_N"/>
</dbReference>
<dbReference type="InterPro" id="IPR005225">
    <property type="entry name" value="Small_GTP-bd"/>
</dbReference>
<keyword evidence="15" id="KW-0342">GTP-binding</keyword>
<dbReference type="FunFam" id="3.30.300.20:FF:000005">
    <property type="entry name" value="Transcription termination/antitermination protein NusA"/>
    <property type="match status" value="1"/>
</dbReference>
<dbReference type="Gene3D" id="3.30.1480.10">
    <property type="entry name" value="NusA, N-terminal domain"/>
    <property type="match status" value="1"/>
</dbReference>
<dbReference type="EMBL" id="BKCJ010000001">
    <property type="protein sequence ID" value="GEU28059.1"/>
    <property type="molecule type" value="Genomic_DNA"/>
</dbReference>
<dbReference type="FunFam" id="2.40.30.10:FF:000007">
    <property type="entry name" value="Translation initiation factor IF-2"/>
    <property type="match status" value="1"/>
</dbReference>
<dbReference type="InterPro" id="IPR000238">
    <property type="entry name" value="RbfA"/>
</dbReference>
<dbReference type="CDD" id="cd02134">
    <property type="entry name" value="KH-II_NusA_rpt1"/>
    <property type="match status" value="1"/>
</dbReference>
<comment type="function">
    <text evidence="19">One of the essential components for the initiation of protein synthesis. Protects formylmethionyl-tRNA from spontaneous hydrolysis and promotes its binding to the 30S ribosomal subunits. Also involved in the hydrolysis of GTP during the formation of the 70S ribosomal complex.</text>
</comment>
<dbReference type="SMART" id="SM00316">
    <property type="entry name" value="S1"/>
    <property type="match status" value="1"/>
</dbReference>
<evidence type="ECO:0000256" key="6">
    <source>
        <dbReference type="ARBA" id="ARBA00022517"/>
    </source>
</evidence>
<evidence type="ECO:0000256" key="18">
    <source>
        <dbReference type="ARBA" id="ARBA00023306"/>
    </source>
</evidence>
<keyword evidence="7 25" id="KW-0396">Initiation factor</keyword>
<keyword evidence="11" id="KW-0159">Chromosome partition</keyword>
<dbReference type="Gene3D" id="3.30.300.20">
    <property type="match status" value="3"/>
</dbReference>
<dbReference type="InterPro" id="IPR006145">
    <property type="entry name" value="PsdUridine_synth_RsuA/RluA"/>
</dbReference>
<dbReference type="GO" id="GO:0003723">
    <property type="term" value="F:RNA binding"/>
    <property type="evidence" value="ECO:0007669"/>
    <property type="project" value="UniProtKB-UniRule"/>
</dbReference>
<evidence type="ECO:0000256" key="15">
    <source>
        <dbReference type="ARBA" id="ARBA00023134"/>
    </source>
</evidence>
<dbReference type="InterPro" id="IPR044145">
    <property type="entry name" value="IF2_II"/>
</dbReference>
<dbReference type="PANTHER" id="PTHR43381">
    <property type="entry name" value="TRANSLATION INITIATION FACTOR IF-2-RELATED"/>
    <property type="match status" value="1"/>
</dbReference>
<dbReference type="InterPro" id="IPR013735">
    <property type="entry name" value="TF_NusA_N"/>
</dbReference>
<feature type="domain" description="S1 motif" evidence="23">
    <location>
        <begin position="1271"/>
        <end position="1335"/>
    </location>
</feature>
<name>A0A699GDI5_TANCI</name>
<keyword evidence="5" id="KW-0963">Cytoplasm</keyword>
<dbReference type="Pfam" id="PF04760">
    <property type="entry name" value="IF2_N"/>
    <property type="match status" value="1"/>
</dbReference>
<dbReference type="InterPro" id="IPR030842">
    <property type="entry name" value="TF_NusA_bacterial"/>
</dbReference>
<keyword evidence="14" id="KW-0805">Transcription regulation</keyword>
<evidence type="ECO:0000256" key="2">
    <source>
        <dbReference type="ARBA" id="ARBA00008348"/>
    </source>
</evidence>
<evidence type="ECO:0000256" key="13">
    <source>
        <dbReference type="ARBA" id="ARBA00022917"/>
    </source>
</evidence>
<dbReference type="Gene3D" id="3.40.50.10050">
    <property type="entry name" value="Translation initiation factor IF- 2, domain 3"/>
    <property type="match status" value="1"/>
</dbReference>
<dbReference type="InterPro" id="IPR012340">
    <property type="entry name" value="NA-bd_OB-fold"/>
</dbReference>
<keyword evidence="9" id="KW-0547">Nucleotide-binding</keyword>
<dbReference type="SMART" id="SM00322">
    <property type="entry name" value="KH"/>
    <property type="match status" value="2"/>
</dbReference>
<dbReference type="SUPFAM" id="SSF52540">
    <property type="entry name" value="P-loop containing nucleoside triphosphate hydrolases"/>
    <property type="match status" value="1"/>
</dbReference>
<dbReference type="InterPro" id="IPR058582">
    <property type="entry name" value="KH_NusA_2nd"/>
</dbReference>
<feature type="compositionally biased region" description="Basic and acidic residues" evidence="22">
    <location>
        <begin position="1904"/>
        <end position="1918"/>
    </location>
</feature>
<dbReference type="NCBIfam" id="TIGR00281">
    <property type="entry name" value="SMC-Scp complex subunit ScpB"/>
    <property type="match status" value="1"/>
</dbReference>
<dbReference type="InterPro" id="IPR003728">
    <property type="entry name" value="Ribosome_maturation_RimP"/>
</dbReference>
<dbReference type="InterPro" id="IPR042092">
    <property type="entry name" value="PsdUridine_s_RsuA/RluB/E/F_cat"/>
</dbReference>
<dbReference type="InterPro" id="IPR020103">
    <property type="entry name" value="PsdUridine_synth_cat_dom_sf"/>
</dbReference>
<feature type="domain" description="Tr-type G" evidence="24">
    <location>
        <begin position="2066"/>
        <end position="2235"/>
    </location>
</feature>
<keyword evidence="8" id="KW-0132">Cell division</keyword>
<dbReference type="InterPro" id="IPR010995">
    <property type="entry name" value="DNA_repair_Rad51/TF_NusA_a-hlx"/>
</dbReference>
<dbReference type="HAMAP" id="MF_00100_B">
    <property type="entry name" value="IF_2_B"/>
    <property type="match status" value="1"/>
</dbReference>
<dbReference type="FunFam" id="2.40.30.10:FF:000008">
    <property type="entry name" value="Translation initiation factor IF-2"/>
    <property type="match status" value="1"/>
</dbReference>
<dbReference type="NCBIfam" id="TIGR00487">
    <property type="entry name" value="IF-2"/>
    <property type="match status" value="1"/>
</dbReference>
<dbReference type="InterPro" id="IPR010213">
    <property type="entry name" value="TF_NusA"/>
</dbReference>
<feature type="compositionally biased region" description="Basic residues" evidence="22">
    <location>
        <begin position="2674"/>
        <end position="2688"/>
    </location>
</feature>
<feature type="region of interest" description="Disordered" evidence="22">
    <location>
        <begin position="783"/>
        <end position="986"/>
    </location>
</feature>
<evidence type="ECO:0000256" key="17">
    <source>
        <dbReference type="ARBA" id="ARBA00023235"/>
    </source>
</evidence>
<dbReference type="InterPro" id="IPR015760">
    <property type="entry name" value="TIF_IF2"/>
</dbReference>
<evidence type="ECO:0000256" key="1">
    <source>
        <dbReference type="ARBA" id="ARBA00007733"/>
    </source>
</evidence>
<feature type="compositionally biased region" description="Basic and acidic residues" evidence="22">
    <location>
        <begin position="808"/>
        <end position="820"/>
    </location>
</feature>
<dbReference type="CDD" id="cd01734">
    <property type="entry name" value="YlxS_C"/>
    <property type="match status" value="1"/>
</dbReference>
<feature type="region of interest" description="Disordered" evidence="22">
    <location>
        <begin position="384"/>
        <end position="414"/>
    </location>
</feature>
<dbReference type="InterPro" id="IPR028998">
    <property type="entry name" value="RimP_C"/>
</dbReference>
<dbReference type="FunFam" id="1.10.150.20:FF:000018">
    <property type="entry name" value="Transcription termination/antitermination protein NusA"/>
    <property type="match status" value="1"/>
</dbReference>
<comment type="similarity">
    <text evidence="3">Belongs to the disease resistance NB-LRR family.</text>
</comment>
<keyword evidence="10" id="KW-0889">Transcription antitermination</keyword>
<dbReference type="PROSITE" id="PS01149">
    <property type="entry name" value="PSI_RSU"/>
    <property type="match status" value="1"/>
</dbReference>
<dbReference type="InterPro" id="IPR009000">
    <property type="entry name" value="Transl_B-barrel_sf"/>
</dbReference>
<evidence type="ECO:0000256" key="12">
    <source>
        <dbReference type="ARBA" id="ARBA00022884"/>
    </source>
</evidence>
<dbReference type="Pfam" id="PF08364">
    <property type="entry name" value="IF2_assoc"/>
    <property type="match status" value="1"/>
</dbReference>
<dbReference type="NCBIfam" id="TIGR00093">
    <property type="entry name" value="pseudouridine synthase"/>
    <property type="match status" value="1"/>
</dbReference>
<dbReference type="Pfam" id="PF04079">
    <property type="entry name" value="SMC_ScpB"/>
    <property type="match status" value="1"/>
</dbReference>
<dbReference type="PROSITE" id="PS50126">
    <property type="entry name" value="S1"/>
    <property type="match status" value="1"/>
</dbReference>
<comment type="similarity">
    <text evidence="2">Belongs to the pseudouridine synthase RsuA family.</text>
</comment>
<evidence type="ECO:0000256" key="4">
    <source>
        <dbReference type="ARBA" id="ARBA00022472"/>
    </source>
</evidence>
<comment type="caution">
    <text evidence="25">The sequence shown here is derived from an EMBL/GenBank/DDBJ whole genome shotgun (WGS) entry which is preliminary data.</text>
</comment>
<dbReference type="SUPFAM" id="SSF50447">
    <property type="entry name" value="Translation proteins"/>
    <property type="match status" value="2"/>
</dbReference>
<keyword evidence="4" id="KW-0806">Transcription termination</keyword>
<dbReference type="InterPro" id="IPR027417">
    <property type="entry name" value="P-loop_NTPase"/>
</dbReference>
<evidence type="ECO:0000256" key="10">
    <source>
        <dbReference type="ARBA" id="ARBA00022814"/>
    </source>
</evidence>
<dbReference type="InterPro" id="IPR053905">
    <property type="entry name" value="EF-G-like_DII"/>
</dbReference>
<dbReference type="HAMAP" id="MF_00945_B">
    <property type="entry name" value="NusA_B"/>
    <property type="match status" value="1"/>
</dbReference>
<evidence type="ECO:0000259" key="24">
    <source>
        <dbReference type="PROSITE" id="PS51722"/>
    </source>
</evidence>
<dbReference type="InterPro" id="IPR020094">
    <property type="entry name" value="TruA/RsuA/RluB/E/F_N"/>
</dbReference>
<feature type="region of interest" description="Disordered" evidence="22">
    <location>
        <begin position="274"/>
        <end position="363"/>
    </location>
</feature>
<evidence type="ECO:0000256" key="7">
    <source>
        <dbReference type="ARBA" id="ARBA00022540"/>
    </source>
</evidence>
<dbReference type="InterPro" id="IPR000178">
    <property type="entry name" value="TF_IF2_bacterial-like"/>
</dbReference>
<dbReference type="InterPro" id="IPR036986">
    <property type="entry name" value="S4_RNA-bd_sf"/>
</dbReference>
<dbReference type="PROSITE" id="PS50084">
    <property type="entry name" value="KH_TYPE_1"/>
    <property type="match status" value="1"/>
</dbReference>
<reference evidence="25" key="1">
    <citation type="journal article" date="2019" name="Sci. Rep.">
        <title>Draft genome of Tanacetum cinerariifolium, the natural source of mosquito coil.</title>
        <authorList>
            <person name="Yamashiro T."/>
            <person name="Shiraishi A."/>
            <person name="Satake H."/>
            <person name="Nakayama K."/>
        </authorList>
    </citation>
    <scope>NUCLEOTIDE SEQUENCE</scope>
</reference>
<gene>
    <name evidence="25" type="ORF">Tci_000037</name>
</gene>
<dbReference type="GO" id="GO:0009982">
    <property type="term" value="F:pseudouridine synthase activity"/>
    <property type="evidence" value="ECO:0007669"/>
    <property type="project" value="InterPro"/>
</dbReference>
<dbReference type="SUPFAM" id="SSF55120">
    <property type="entry name" value="Pseudouridine synthase"/>
    <property type="match status" value="1"/>
</dbReference>
<accession>A0A699GDI5</accession>
<feature type="compositionally biased region" description="Basic and acidic residues" evidence="22">
    <location>
        <begin position="2794"/>
        <end position="2806"/>
    </location>
</feature>
<evidence type="ECO:0000256" key="8">
    <source>
        <dbReference type="ARBA" id="ARBA00022618"/>
    </source>
</evidence>
<comment type="similarity">
    <text evidence="1">Belongs to the TRAFAC class translation factor GTPase superfamily. Classic translation factor GTPase family. IF-2 subfamily.</text>
</comment>
<evidence type="ECO:0000256" key="3">
    <source>
        <dbReference type="ARBA" id="ARBA00008894"/>
    </source>
</evidence>
<dbReference type="Gene3D" id="3.40.50.300">
    <property type="entry name" value="P-loop containing nucleotide triphosphate hydrolases"/>
    <property type="match status" value="1"/>
</dbReference>
<dbReference type="Pfam" id="PF02576">
    <property type="entry name" value="RimP_N"/>
    <property type="match status" value="1"/>
</dbReference>
<dbReference type="Pfam" id="PF17384">
    <property type="entry name" value="DUF150_C"/>
    <property type="match status" value="1"/>
</dbReference>
<dbReference type="SUPFAM" id="SSF55174">
    <property type="entry name" value="Alpha-L RNA-binding motif"/>
    <property type="match status" value="1"/>
</dbReference>
<evidence type="ECO:0000256" key="19">
    <source>
        <dbReference type="ARBA" id="ARBA00025162"/>
    </source>
</evidence>
<dbReference type="GO" id="GO:0042274">
    <property type="term" value="P:ribosomal small subunit biogenesis"/>
    <property type="evidence" value="ECO:0007669"/>
    <property type="project" value="InterPro"/>
</dbReference>
<dbReference type="SUPFAM" id="SSF50249">
    <property type="entry name" value="Nucleic acid-binding proteins"/>
    <property type="match status" value="1"/>
</dbReference>
<feature type="compositionally biased region" description="Acidic residues" evidence="22">
    <location>
        <begin position="821"/>
        <end position="833"/>
    </location>
</feature>
<dbReference type="SUPFAM" id="SSF46785">
    <property type="entry name" value="Winged helix' DNA-binding domain"/>
    <property type="match status" value="2"/>
</dbReference>
<feature type="region of interest" description="Disordered" evidence="22">
    <location>
        <begin position="2783"/>
        <end position="2806"/>
    </location>
</feature>
<dbReference type="Gene3D" id="3.30.300.70">
    <property type="entry name" value="RimP-like superfamily, N-terminal"/>
    <property type="match status" value="1"/>
</dbReference>
<dbReference type="Gene3D" id="3.10.290.10">
    <property type="entry name" value="RNA-binding S4 domain"/>
    <property type="match status" value="1"/>
</dbReference>
<dbReference type="NCBIfam" id="TIGR00231">
    <property type="entry name" value="small_GTP"/>
    <property type="match status" value="1"/>
</dbReference>
<dbReference type="InterPro" id="IPR005234">
    <property type="entry name" value="ScpB_csome_segregation"/>
</dbReference>
<dbReference type="Pfam" id="PF22042">
    <property type="entry name" value="EF-G_D2"/>
    <property type="match status" value="1"/>
</dbReference>
<evidence type="ECO:0000313" key="25">
    <source>
        <dbReference type="EMBL" id="GEU28059.1"/>
    </source>
</evidence>
<dbReference type="CDD" id="cd04455">
    <property type="entry name" value="S1_NusA"/>
    <property type="match status" value="1"/>
</dbReference>
<feature type="compositionally biased region" description="Basic and acidic residues" evidence="22">
    <location>
        <begin position="1820"/>
        <end position="1853"/>
    </location>
</feature>
<dbReference type="Pfam" id="PF00009">
    <property type="entry name" value="GTP_EFTU"/>
    <property type="match status" value="1"/>
</dbReference>
<dbReference type="PANTHER" id="PTHR43381:SF5">
    <property type="entry name" value="TR-TYPE G DOMAIN-CONTAINING PROTEIN"/>
    <property type="match status" value="1"/>
</dbReference>
<feature type="compositionally biased region" description="Gly residues" evidence="22">
    <location>
        <begin position="1936"/>
        <end position="1945"/>
    </location>
</feature>
<feature type="compositionally biased region" description="Low complexity" evidence="22">
    <location>
        <begin position="783"/>
        <end position="794"/>
    </location>
</feature>
<dbReference type="InterPro" id="IPR015946">
    <property type="entry name" value="KH_dom-like_a/b"/>
</dbReference>
<dbReference type="InterPro" id="IPR025249">
    <property type="entry name" value="TF_NusA_KH_1st"/>
</dbReference>
<feature type="region of interest" description="Disordered" evidence="22">
    <location>
        <begin position="2663"/>
        <end position="2707"/>
    </location>
</feature>
<dbReference type="HAMAP" id="MF_00003">
    <property type="entry name" value="RbfA"/>
    <property type="match status" value="1"/>
</dbReference>
<evidence type="ECO:0000256" key="14">
    <source>
        <dbReference type="ARBA" id="ARBA00023015"/>
    </source>
</evidence>
<proteinExistence type="inferred from homology"/>
<dbReference type="Pfam" id="PF08529">
    <property type="entry name" value="NusA_N"/>
    <property type="match status" value="1"/>
</dbReference>
<dbReference type="SUPFAM" id="SSF89919">
    <property type="entry name" value="Ribosome-binding factor A, RbfA"/>
    <property type="match status" value="1"/>
</dbReference>
<dbReference type="NCBIfam" id="TIGR00082">
    <property type="entry name" value="rbfA"/>
    <property type="match status" value="1"/>
</dbReference>
<dbReference type="GO" id="GO:0003924">
    <property type="term" value="F:GTPase activity"/>
    <property type="evidence" value="ECO:0007669"/>
    <property type="project" value="InterPro"/>
</dbReference>
<dbReference type="Pfam" id="PF13184">
    <property type="entry name" value="KH_NusA_1st"/>
    <property type="match status" value="1"/>
</dbReference>
<dbReference type="NCBIfam" id="TIGR01953">
    <property type="entry name" value="NusA"/>
    <property type="match status" value="1"/>
</dbReference>
<dbReference type="GO" id="GO:0005829">
    <property type="term" value="C:cytosol"/>
    <property type="evidence" value="ECO:0007669"/>
    <property type="project" value="TreeGrafter"/>
</dbReference>
<evidence type="ECO:0000256" key="21">
    <source>
        <dbReference type="PROSITE-ProRule" id="PRU00182"/>
    </source>
</evidence>